<keyword evidence="1" id="KW-0812">Transmembrane</keyword>
<proteinExistence type="predicted"/>
<dbReference type="EMBL" id="FOUI01000001">
    <property type="protein sequence ID" value="SFM11683.1"/>
    <property type="molecule type" value="Genomic_DNA"/>
</dbReference>
<name>A0A1I4N8W3_9GAMM</name>
<keyword evidence="3" id="KW-1185">Reference proteome</keyword>
<dbReference type="Proteomes" id="UP000243629">
    <property type="component" value="Unassembled WGS sequence"/>
</dbReference>
<accession>A0A1I4N8W3</accession>
<organism evidence="2 3">
    <name type="scientific">Halopseudomonas yangmingensis</name>
    <dbReference type="NCBI Taxonomy" id="1720063"/>
    <lineage>
        <taxon>Bacteria</taxon>
        <taxon>Pseudomonadati</taxon>
        <taxon>Pseudomonadota</taxon>
        <taxon>Gammaproteobacteria</taxon>
        <taxon>Pseudomonadales</taxon>
        <taxon>Pseudomonadaceae</taxon>
        <taxon>Halopseudomonas</taxon>
    </lineage>
</organism>
<dbReference type="STRING" id="1720063.SAMN05216217_101121"/>
<gene>
    <name evidence="2" type="ORF">SAMN05216217_101121</name>
</gene>
<sequence length="341" mass="37077">MGWFNLGKQDRDGKQVRIEHRGRHLRVSRTGGVSLRAQTKAAGLNLTANSRHGVRVSRSLGRNTQMALQNGRLVLRGRYGNGPTKLNMSKSGFTFSSKNQLGTFNWVKPGRSSAKLFGVQVRGRKAANAHLAFMLVSLLVTMTAALLGMLLLLLQWLMALGSICWRLLLQIPDRILDLKQWFADRRLQRARAALPAAGVQQIAAWPAANQYAAVALIFLGWGRGDSTSQAVPAITRLFPSGEPSTDSLASNADWPGVADALESLLSDETSASNRARQLALLAEIGKAAATRIQPEQLPALVMQLDELALQQGDKTCLQERMVGVFCDAAGLRMVTSTGWNP</sequence>
<keyword evidence="1" id="KW-1133">Transmembrane helix</keyword>
<keyword evidence="1" id="KW-0472">Membrane</keyword>
<evidence type="ECO:0000256" key="1">
    <source>
        <dbReference type="SAM" id="Phobius"/>
    </source>
</evidence>
<dbReference type="OrthoDB" id="1201035at2"/>
<evidence type="ECO:0000313" key="2">
    <source>
        <dbReference type="EMBL" id="SFM11683.1"/>
    </source>
</evidence>
<feature type="transmembrane region" description="Helical" evidence="1">
    <location>
        <begin position="131"/>
        <end position="158"/>
    </location>
</feature>
<protein>
    <submittedName>
        <fullName evidence="2">Uncharacterized protein</fullName>
    </submittedName>
</protein>
<evidence type="ECO:0000313" key="3">
    <source>
        <dbReference type="Proteomes" id="UP000243629"/>
    </source>
</evidence>
<dbReference type="RefSeq" id="WP_093471306.1">
    <property type="nucleotide sequence ID" value="NZ_FOUI01000001.1"/>
</dbReference>
<dbReference type="AlphaFoldDB" id="A0A1I4N8W3"/>
<reference evidence="3" key="1">
    <citation type="submission" date="2016-10" db="EMBL/GenBank/DDBJ databases">
        <authorList>
            <person name="Varghese N."/>
            <person name="Submissions S."/>
        </authorList>
    </citation>
    <scope>NUCLEOTIDE SEQUENCE [LARGE SCALE GENOMIC DNA]</scope>
    <source>
        <strain evidence="3">DSM 24213</strain>
    </source>
</reference>